<evidence type="ECO:0000256" key="1">
    <source>
        <dbReference type="ARBA" id="ARBA00008601"/>
    </source>
</evidence>
<evidence type="ECO:0000259" key="5">
    <source>
        <dbReference type="PROSITE" id="PS50056"/>
    </source>
</evidence>
<organism evidence="6">
    <name type="scientific">Loa loa</name>
    <name type="common">Eye worm</name>
    <name type="synonym">Filaria loa</name>
    <dbReference type="NCBI Taxonomy" id="7209"/>
    <lineage>
        <taxon>Eukaryota</taxon>
        <taxon>Metazoa</taxon>
        <taxon>Ecdysozoa</taxon>
        <taxon>Nematoda</taxon>
        <taxon>Chromadorea</taxon>
        <taxon>Rhabditida</taxon>
        <taxon>Spirurina</taxon>
        <taxon>Spiruromorpha</taxon>
        <taxon>Filarioidea</taxon>
        <taxon>Onchocercidae</taxon>
        <taxon>Loa</taxon>
    </lineage>
</organism>
<dbReference type="PANTHER" id="PTHR45961">
    <property type="entry name" value="IP21249P"/>
    <property type="match status" value="1"/>
</dbReference>
<dbReference type="InterPro" id="IPR000340">
    <property type="entry name" value="Dual-sp_phosphatase_cat-dom"/>
</dbReference>
<dbReference type="PROSITE" id="PS50054">
    <property type="entry name" value="TYR_PHOSPHATASE_DUAL"/>
    <property type="match status" value="1"/>
</dbReference>
<evidence type="ECO:0000313" key="6">
    <source>
        <dbReference type="EMBL" id="EFO19680.2"/>
    </source>
</evidence>
<dbReference type="InterPro" id="IPR000387">
    <property type="entry name" value="Tyr_Pase_dom"/>
</dbReference>
<dbReference type="GO" id="GO:0005737">
    <property type="term" value="C:cytoplasm"/>
    <property type="evidence" value="ECO:0007669"/>
    <property type="project" value="TreeGrafter"/>
</dbReference>
<dbReference type="GO" id="GO:0004721">
    <property type="term" value="F:phosphoprotein phosphatase activity"/>
    <property type="evidence" value="ECO:0007669"/>
    <property type="project" value="UniProtKB-KW"/>
</dbReference>
<dbReference type="CDD" id="cd14514">
    <property type="entry name" value="DUSP14-like"/>
    <property type="match status" value="1"/>
</dbReference>
<feature type="domain" description="Tyrosine-protein phosphatase" evidence="4">
    <location>
        <begin position="14"/>
        <end position="155"/>
    </location>
</feature>
<keyword evidence="3" id="KW-0904">Protein phosphatase</keyword>
<dbReference type="InterPro" id="IPR016130">
    <property type="entry name" value="Tyr_Pase_AS"/>
</dbReference>
<dbReference type="InParanoid" id="A0A1S0TUH9"/>
<evidence type="ECO:0000256" key="3">
    <source>
        <dbReference type="ARBA" id="ARBA00022912"/>
    </source>
</evidence>
<dbReference type="Pfam" id="PF00782">
    <property type="entry name" value="DSPc"/>
    <property type="match status" value="1"/>
</dbReference>
<accession>A0A1S0TUH9</accession>
<comment type="similarity">
    <text evidence="1">Belongs to the protein-tyrosine phosphatase family. Non-receptor class dual specificity subfamily.</text>
</comment>
<dbReference type="Gene3D" id="3.90.190.10">
    <property type="entry name" value="Protein tyrosine phosphatase superfamily"/>
    <property type="match status" value="1"/>
</dbReference>
<feature type="domain" description="Tyrosine specific protein phosphatases" evidence="5">
    <location>
        <begin position="72"/>
        <end position="133"/>
    </location>
</feature>
<dbReference type="PROSITE" id="PS00383">
    <property type="entry name" value="TYR_PHOSPHATASE_1"/>
    <property type="match status" value="1"/>
</dbReference>
<dbReference type="GeneID" id="9946241"/>
<gene>
    <name evidence="6" type="ORF">LOAG_08811</name>
</gene>
<dbReference type="PROSITE" id="PS50056">
    <property type="entry name" value="TYR_PHOSPHATASE_2"/>
    <property type="match status" value="1"/>
</dbReference>
<dbReference type="EMBL" id="JH712142">
    <property type="protein sequence ID" value="EFO19680.2"/>
    <property type="molecule type" value="Genomic_DNA"/>
</dbReference>
<dbReference type="KEGG" id="loa:LOAG_08811"/>
<dbReference type="RefSeq" id="XP_003144389.2">
    <property type="nucleotide sequence ID" value="XM_003144341.2"/>
</dbReference>
<protein>
    <submittedName>
        <fullName evidence="6">Dual specificity phosphatase</fullName>
    </submittedName>
</protein>
<dbReference type="OrthoDB" id="285418at2759"/>
<dbReference type="SUPFAM" id="SSF52799">
    <property type="entry name" value="(Phosphotyrosine protein) phosphatases II"/>
    <property type="match status" value="1"/>
</dbReference>
<name>A0A1S0TUH9_LOALO</name>
<dbReference type="PANTHER" id="PTHR45961:SF9">
    <property type="entry name" value="DUAL SPECIFICITY PROTEIN PHOSPHATASE 14"/>
    <property type="match status" value="1"/>
</dbReference>
<dbReference type="FunCoup" id="A0A1S0TUH9">
    <property type="interactions" value="3"/>
</dbReference>
<evidence type="ECO:0000256" key="2">
    <source>
        <dbReference type="ARBA" id="ARBA00022801"/>
    </source>
</evidence>
<proteinExistence type="inferred from homology"/>
<keyword evidence="2" id="KW-0378">Hydrolase</keyword>
<reference evidence="6" key="1">
    <citation type="submission" date="2012-04" db="EMBL/GenBank/DDBJ databases">
        <title>The Genome Sequence of Loa loa.</title>
        <authorList>
            <consortium name="The Broad Institute Genome Sequencing Platform"/>
            <consortium name="Broad Institute Genome Sequencing Center for Infectious Disease"/>
            <person name="Nutman T.B."/>
            <person name="Fink D.L."/>
            <person name="Russ C."/>
            <person name="Young S."/>
            <person name="Zeng Q."/>
            <person name="Gargeya S."/>
            <person name="Alvarado L."/>
            <person name="Berlin A."/>
            <person name="Chapman S.B."/>
            <person name="Chen Z."/>
            <person name="Freedman E."/>
            <person name="Gellesch M."/>
            <person name="Goldberg J."/>
            <person name="Griggs A."/>
            <person name="Gujja S."/>
            <person name="Heilman E.R."/>
            <person name="Heiman D."/>
            <person name="Howarth C."/>
            <person name="Mehta T."/>
            <person name="Neiman D."/>
            <person name="Pearson M."/>
            <person name="Roberts A."/>
            <person name="Saif S."/>
            <person name="Shea T."/>
            <person name="Shenoy N."/>
            <person name="Sisk P."/>
            <person name="Stolte C."/>
            <person name="Sykes S."/>
            <person name="White J."/>
            <person name="Yandava C."/>
            <person name="Haas B."/>
            <person name="Henn M.R."/>
            <person name="Nusbaum C."/>
            <person name="Birren B."/>
        </authorList>
    </citation>
    <scope>NUCLEOTIDE SEQUENCE [LARGE SCALE GENOMIC DNA]</scope>
</reference>
<dbReference type="OMA" id="VEMIYFA"/>
<dbReference type="InterPro" id="IPR052103">
    <property type="entry name" value="Dual_spec_Phospatases"/>
</dbReference>
<evidence type="ECO:0000259" key="4">
    <source>
        <dbReference type="PROSITE" id="PS50054"/>
    </source>
</evidence>
<dbReference type="SMART" id="SM00195">
    <property type="entry name" value="DSPc"/>
    <property type="match status" value="1"/>
</dbReference>
<dbReference type="InterPro" id="IPR020422">
    <property type="entry name" value="TYR_PHOSPHATASE_DUAL_dom"/>
</dbReference>
<dbReference type="InterPro" id="IPR029021">
    <property type="entry name" value="Prot-tyrosine_phosphatase-like"/>
</dbReference>
<dbReference type="AlphaFoldDB" id="A0A1S0TUH9"/>
<dbReference type="CTD" id="9946241"/>
<sequence>MSPVSFNVNPEYAQITELVHGLFICGVSSLTAENMEKYDISFIVNATNEVPNVQSLGNIPRVKLWLEDSPRASIYPLLDQQTDQIEAVIATGGNVLVHCVAGISRSATICLAFLTKFRCRSLRQAYHLMARKRSLVRPNIGFWRQLIVYEQDVKKSIGTIQLVSDKTHPGQVIPDVYLDEDIGVRKPSFAQDAIEDEGCNYERRSRRNSGGRLKFRPVLEPVLEYVEATA</sequence>